<dbReference type="OrthoDB" id="3078329at2"/>
<dbReference type="RefSeq" id="WP_007717617.1">
    <property type="nucleotide sequence ID" value="NZ_BAABXR010000001.1"/>
</dbReference>
<proteinExistence type="predicted"/>
<evidence type="ECO:0000313" key="2">
    <source>
        <dbReference type="EMBL" id="RGX31389.1"/>
    </source>
</evidence>
<organism evidence="2 3">
    <name type="scientific">Enterocloster asparagiformis</name>
    <dbReference type="NCBI Taxonomy" id="333367"/>
    <lineage>
        <taxon>Bacteria</taxon>
        <taxon>Bacillati</taxon>
        <taxon>Bacillota</taxon>
        <taxon>Clostridia</taxon>
        <taxon>Lachnospirales</taxon>
        <taxon>Lachnospiraceae</taxon>
        <taxon>Enterocloster</taxon>
    </lineage>
</organism>
<accession>A0A413FIT5</accession>
<comment type="caution">
    <text evidence="2">The sequence shown here is derived from an EMBL/GenBank/DDBJ whole genome shotgun (WGS) entry which is preliminary data.</text>
</comment>
<dbReference type="Proteomes" id="UP000283880">
    <property type="component" value="Unassembled WGS sequence"/>
</dbReference>
<dbReference type="AlphaFoldDB" id="A0A413FIT5"/>
<keyword evidence="1" id="KW-1133">Transmembrane helix</keyword>
<reference evidence="2 3" key="1">
    <citation type="submission" date="2018-08" db="EMBL/GenBank/DDBJ databases">
        <title>A genome reference for cultivated species of the human gut microbiota.</title>
        <authorList>
            <person name="Zou Y."/>
            <person name="Xue W."/>
            <person name="Luo G."/>
        </authorList>
    </citation>
    <scope>NUCLEOTIDE SEQUENCE [LARGE SCALE GENOMIC DNA]</scope>
    <source>
        <strain evidence="2 3">AF04-15</strain>
    </source>
</reference>
<sequence length="277" mass="31210">MSNCYQFTRWIKYGGIAAGAAAGALFCLMGGTGHLVVRILYGVMIFAVVGVISFTVAQYGSLNRMNRDLALLNRDLDPEAFLREFEPAARRCRRDTIQGIMAWVYVSSAYGARGEWQTAMKLLDSLKPELLKNRGQAARGLVLNQKFQCQYALSDLKGANETLEQLRGLAVQMQRRQPAVAKNLSYNARLFGEYLNFAGGDPVDTEYLEEEIRLSASPLHRQQVCMVLADVYRSRRQFGDERRLLTEVCAHGGGLKLRETARQRLDQMEREDRAGEE</sequence>
<keyword evidence="1" id="KW-0472">Membrane</keyword>
<keyword evidence="1" id="KW-0812">Transmembrane</keyword>
<protein>
    <recommendedName>
        <fullName evidence="4">Tetratricopeptide repeat protein</fullName>
    </recommendedName>
</protein>
<feature type="transmembrane region" description="Helical" evidence="1">
    <location>
        <begin position="12"/>
        <end position="33"/>
    </location>
</feature>
<dbReference type="EMBL" id="QSBM01000003">
    <property type="protein sequence ID" value="RGX31389.1"/>
    <property type="molecule type" value="Genomic_DNA"/>
</dbReference>
<evidence type="ECO:0008006" key="4">
    <source>
        <dbReference type="Google" id="ProtNLM"/>
    </source>
</evidence>
<evidence type="ECO:0000313" key="3">
    <source>
        <dbReference type="Proteomes" id="UP000283880"/>
    </source>
</evidence>
<gene>
    <name evidence="2" type="ORF">DWV29_05770</name>
</gene>
<name>A0A413FIT5_9FIRM</name>
<evidence type="ECO:0000256" key="1">
    <source>
        <dbReference type="SAM" id="Phobius"/>
    </source>
</evidence>
<feature type="transmembrane region" description="Helical" evidence="1">
    <location>
        <begin position="39"/>
        <end position="57"/>
    </location>
</feature>